<keyword evidence="3" id="KW-1185">Reference proteome</keyword>
<organism evidence="2 3">
    <name type="scientific">Pochonia chlamydosporia 170</name>
    <dbReference type="NCBI Taxonomy" id="1380566"/>
    <lineage>
        <taxon>Eukaryota</taxon>
        <taxon>Fungi</taxon>
        <taxon>Dikarya</taxon>
        <taxon>Ascomycota</taxon>
        <taxon>Pezizomycotina</taxon>
        <taxon>Sordariomycetes</taxon>
        <taxon>Hypocreomycetidae</taxon>
        <taxon>Hypocreales</taxon>
        <taxon>Clavicipitaceae</taxon>
        <taxon>Pochonia</taxon>
    </lineage>
</organism>
<feature type="compositionally biased region" description="Polar residues" evidence="1">
    <location>
        <begin position="1354"/>
        <end position="1373"/>
    </location>
</feature>
<feature type="region of interest" description="Disordered" evidence="1">
    <location>
        <begin position="910"/>
        <end position="949"/>
    </location>
</feature>
<dbReference type="EMBL" id="LSBJ02000005">
    <property type="protein sequence ID" value="OAQ65066.1"/>
    <property type="molecule type" value="Genomic_DNA"/>
</dbReference>
<sequence length="1805" mass="191860">MAGLPPGWEWDYDGQRWFYKYKPTGHIQYHFPSEGDEFPDFIEAGAPAPDLAPEERLESQQQVKRQTSSAGSGASGTGTEARRAASASNGGVNKYGMSATAKPISAIWEGDDEGEVDGVFQPENFMFLGPGTYADVSPLMEEEEEMAKRTVVGAISERVEGAGTPQTAASALAKGVSPLGSGKTTPMMAKSEPSVSPRPADAAVQGGMVIESPPVIESAPVVEGEPVSSPQAAEVESTFVVAEAPDSSAVHMIDSREMPVEMMGDTMHRFDPVGFVAEMPTEHTAVAHVELHPDPVEIADNSVLAPIETAMAAASGAGMAELPAKYSPVDGKDIPIVNAPKEPERKQSADADNITRNGHVQLAQAAPPEQVQQPIQLVAKNEEQVLTAAPIAAQFDADQGKQQYHGHDDSRYTQEQSGRSAASVQQETFKIARKQPGSPSTPIAQQQPQQPTYQAYVPGQTTTTSHLSTSEKRQSIGLQREVSLMMNVKRDSVSMDPSSVPQILSPPQNPGASTSTQPATPPQAQAGETTKQPADNNTNDSAEASLTHIPSILKPARNRNSIQGLPLAQQPPTQPAIVPPPAQPQEEIQKVEGVSKFPSVLRPARGRSPSQPGQGINNAGQVLPQTQSTQQIAQNTQPGQDSVLHGEHMRPAYQTQAGQPPLPSQNPPFQQPPWQAAQAMQPARPASAMPVMNHAPYGSQYSVVGPTPVQQHQSGQAESSEHGRPASQLQPSPLQRIQEAVASQPPRPQTVVGTIQPTSTRVTQDPIIQQQQASSFGPLHQVQDFGTVEVGRISATDGLSSNPLPNASTQVQQQSVRPQSQVQASQQFHTVEAGQLQPQPQHQPQSASWEFHAPPIQHVQNAAAGQPLPSQSIQPVPQVSHVVEASQQPLQQRQQPHIPASDFQVQPLQTVQNSTGVRPLRPQSTEALSTGFQPTPLQKQPPQQQRITTASQFQVQPLQNVQNASAGQPIRPPKMQVLPDIAQSIGSQGAAAQQQPSSASHFQVPLAQNIQNAAAGQPTKPQDNSRPSQLPVKAPQTIGVQNVPTPSQQPPVSQFQVPQSQNVQNASAGSPQQSLQQRPSSQFQVPALQQIQNAAAGQPIRPQSANGSGQHTPASDPAPVSAVQYPQQSNQVNVSNQGPRRASTFTPGEVSPVRPREDSQVSALGSPSPMDPSRRSSSNANMSGPNYTPSPMTDATGPAVQTSHTQSTTPSTQGQSPPVPAKIRAHAAGSFFPVQNSTESPPSHDKPPTQDTPQHRQQQQLQQHSSPPPRPQKQETREGQEPQPSSQPHGQEKQLPREPTQDTEHPIGYQVKQTANQANLVPIAPPGPSTPSSGHVLGRIEEHDECEPGPKPDQTPQVTRPSSMASSVQQSIPDTPGSPHGPTLHQPKPVAPSQVQRPVQALGQSPAPQSPMGQPPIGQPVPGLQPQPILPTGQMPGQMQNQIAPGRIVPAQMPPGPTAPAFQGQWNPATNPNAPPQGGKEKEKKWTKWFKGGSAKPKPAPQQMMPPQPGPIPNPGPQQWTGGPYSPSHFWQQPGQQGPFSHGNRPSMSDSASISTVGSDKKSQHSQNMPPAQGQMHMPPVAPNQLPGGQMMMPGQPNQLPGHGPIPGQLPQQMPPQMRVSGTMVPGQGPPGQMAPIQMRPGQQMPGQPPPGQMPPAQGYFGQVHPLQMPITTHSQGFAPPQSGFQPQGQTGMGHQGQPSFAPSPSGHSKTPSISSQASIPPQGVPPLQMQAPANQQPQQPQHQNMMPAPLFAGSGGNRPPNGTQPQVQQAPSANVPAANNKWAQRPAADYSGGDWGDEENWERR</sequence>
<feature type="compositionally biased region" description="Polar residues" evidence="1">
    <location>
        <begin position="1697"/>
        <end position="1711"/>
    </location>
</feature>
<feature type="compositionally biased region" description="Acidic residues" evidence="1">
    <location>
        <begin position="1796"/>
        <end position="1805"/>
    </location>
</feature>
<feature type="compositionally biased region" description="Polar residues" evidence="1">
    <location>
        <begin position="495"/>
        <end position="544"/>
    </location>
</feature>
<feature type="compositionally biased region" description="Polar residues" evidence="1">
    <location>
        <begin position="1529"/>
        <end position="1558"/>
    </location>
</feature>
<feature type="compositionally biased region" description="Polar residues" evidence="1">
    <location>
        <begin position="1761"/>
        <end position="1773"/>
    </location>
</feature>
<feature type="compositionally biased region" description="Low complexity" evidence="1">
    <location>
        <begin position="1712"/>
        <end position="1750"/>
    </location>
</feature>
<dbReference type="OrthoDB" id="4940167at2759"/>
<dbReference type="STRING" id="1380566.A0A179FHN3"/>
<evidence type="ECO:0000313" key="3">
    <source>
        <dbReference type="Proteomes" id="UP000078397"/>
    </source>
</evidence>
<feature type="region of interest" description="Disordered" evidence="1">
    <location>
        <begin position="796"/>
        <end position="826"/>
    </location>
</feature>
<feature type="compositionally biased region" description="Pro residues" evidence="1">
    <location>
        <begin position="572"/>
        <end position="583"/>
    </location>
</feature>
<dbReference type="GeneID" id="28849297"/>
<dbReference type="RefSeq" id="XP_018142380.1">
    <property type="nucleotide sequence ID" value="XM_018285303.1"/>
</dbReference>
<proteinExistence type="predicted"/>
<feature type="compositionally biased region" description="Low complexity" evidence="1">
    <location>
        <begin position="438"/>
        <end position="452"/>
    </location>
</feature>
<name>A0A179FHN3_METCM</name>
<feature type="region of interest" description="Disordered" evidence="1">
    <location>
        <begin position="175"/>
        <end position="200"/>
    </location>
</feature>
<dbReference type="KEGG" id="pchm:VFPPC_06238"/>
<feature type="compositionally biased region" description="Polar residues" evidence="1">
    <location>
        <begin position="1087"/>
        <end position="1113"/>
    </location>
</feature>
<feature type="compositionally biased region" description="Low complexity" evidence="1">
    <location>
        <begin position="1127"/>
        <end position="1137"/>
    </location>
</feature>
<feature type="compositionally biased region" description="Basic and acidic residues" evidence="1">
    <location>
        <begin position="1338"/>
        <end position="1350"/>
    </location>
</feature>
<feature type="compositionally biased region" description="Low complexity" evidence="1">
    <location>
        <begin position="672"/>
        <end position="690"/>
    </location>
</feature>
<feature type="compositionally biased region" description="Low complexity" evidence="1">
    <location>
        <begin position="887"/>
        <end position="896"/>
    </location>
</feature>
<feature type="compositionally biased region" description="Low complexity" evidence="1">
    <location>
        <begin position="810"/>
        <end position="826"/>
    </location>
</feature>
<feature type="compositionally biased region" description="Pro residues" evidence="1">
    <location>
        <begin position="1413"/>
        <end position="1429"/>
    </location>
</feature>
<feature type="region of interest" description="Disordered" evidence="1">
    <location>
        <begin position="398"/>
        <end position="452"/>
    </location>
</feature>
<reference evidence="2 3" key="1">
    <citation type="journal article" date="2016" name="PLoS Pathog.">
        <title>Biosynthesis of antibiotic leucinostatins in bio-control fungus Purpureocillium lilacinum and their inhibition on phytophthora revealed by genome mining.</title>
        <authorList>
            <person name="Wang G."/>
            <person name="Liu Z."/>
            <person name="Lin R."/>
            <person name="Li E."/>
            <person name="Mao Z."/>
            <person name="Ling J."/>
            <person name="Yang Y."/>
            <person name="Yin W.B."/>
            <person name="Xie B."/>
        </authorList>
    </citation>
    <scope>NUCLEOTIDE SEQUENCE [LARGE SCALE GENOMIC DNA]</scope>
    <source>
        <strain evidence="2">170</strain>
    </source>
</reference>
<feature type="compositionally biased region" description="Polar residues" evidence="1">
    <location>
        <begin position="1393"/>
        <end position="1407"/>
    </location>
</feature>
<feature type="region of interest" description="Disordered" evidence="1">
    <location>
        <begin position="492"/>
        <end position="760"/>
    </location>
</feature>
<feature type="compositionally biased region" description="Polar residues" evidence="1">
    <location>
        <begin position="708"/>
        <end position="718"/>
    </location>
</feature>
<protein>
    <recommendedName>
        <fullName evidence="4">WW domain-containing protein</fullName>
    </recommendedName>
</protein>
<feature type="region of interest" description="Disordered" evidence="1">
    <location>
        <begin position="1671"/>
        <end position="1805"/>
    </location>
</feature>
<comment type="caution">
    <text evidence="2">The sequence shown here is derived from an EMBL/GenBank/DDBJ whole genome shotgun (WGS) entry which is preliminary data.</text>
</comment>
<evidence type="ECO:0008006" key="4">
    <source>
        <dbReference type="Google" id="ProtNLM"/>
    </source>
</evidence>
<feature type="compositionally biased region" description="Polar residues" evidence="1">
    <location>
        <begin position="1179"/>
        <end position="1193"/>
    </location>
</feature>
<feature type="region of interest" description="Disordered" evidence="1">
    <location>
        <begin position="864"/>
        <end position="896"/>
    </location>
</feature>
<feature type="compositionally biased region" description="Pro residues" evidence="1">
    <location>
        <begin position="1498"/>
        <end position="1516"/>
    </location>
</feature>
<feature type="region of interest" description="Disordered" evidence="1">
    <location>
        <begin position="462"/>
        <end position="481"/>
    </location>
</feature>
<accession>A0A179FHN3</accession>
<feature type="compositionally biased region" description="Polar residues" evidence="1">
    <location>
        <begin position="910"/>
        <end position="932"/>
    </location>
</feature>
<feature type="compositionally biased region" description="Polar residues" evidence="1">
    <location>
        <begin position="608"/>
        <end position="640"/>
    </location>
</feature>
<feature type="compositionally biased region" description="Polar residues" evidence="1">
    <location>
        <begin position="751"/>
        <end position="760"/>
    </location>
</feature>
<evidence type="ECO:0000313" key="2">
    <source>
        <dbReference type="EMBL" id="OAQ65066.1"/>
    </source>
</evidence>
<feature type="compositionally biased region" description="Low complexity" evidence="1">
    <location>
        <begin position="1040"/>
        <end position="1084"/>
    </location>
</feature>
<gene>
    <name evidence="2" type="ORF">VFPPC_06238</name>
</gene>
<feature type="compositionally biased region" description="Polar residues" evidence="1">
    <location>
        <begin position="868"/>
        <end position="877"/>
    </location>
</feature>
<feature type="compositionally biased region" description="Low complexity" evidence="1">
    <location>
        <begin position="1201"/>
        <end position="1216"/>
    </location>
</feature>
<feature type="region of interest" description="Disordered" evidence="1">
    <location>
        <begin position="1039"/>
        <end position="1579"/>
    </location>
</feature>
<feature type="compositionally biased region" description="Low complexity" evidence="1">
    <location>
        <begin position="933"/>
        <end position="945"/>
    </location>
</feature>
<feature type="compositionally biased region" description="Basic and acidic residues" evidence="1">
    <location>
        <begin position="1290"/>
        <end position="1305"/>
    </location>
</feature>
<feature type="compositionally biased region" description="Pro residues" evidence="1">
    <location>
        <begin position="660"/>
        <end position="671"/>
    </location>
</feature>
<feature type="compositionally biased region" description="Polar residues" evidence="1">
    <location>
        <begin position="413"/>
        <end position="428"/>
    </location>
</feature>
<feature type="region of interest" description="Disordered" evidence="1">
    <location>
        <begin position="38"/>
        <end position="95"/>
    </location>
</feature>
<dbReference type="Proteomes" id="UP000078397">
    <property type="component" value="Unassembled WGS sequence"/>
</dbReference>
<feature type="compositionally biased region" description="Polar residues" evidence="1">
    <location>
        <begin position="797"/>
        <end position="809"/>
    </location>
</feature>
<evidence type="ECO:0000256" key="1">
    <source>
        <dbReference type="SAM" id="MobiDB-lite"/>
    </source>
</evidence>
<feature type="compositionally biased region" description="Low complexity" evidence="1">
    <location>
        <begin position="1249"/>
        <end position="1265"/>
    </location>
</feature>